<dbReference type="InterPro" id="IPR018060">
    <property type="entry name" value="HTH_AraC"/>
</dbReference>
<dbReference type="Gene3D" id="1.10.10.60">
    <property type="entry name" value="Homeodomain-like"/>
    <property type="match status" value="2"/>
</dbReference>
<dbReference type="PANTHER" id="PTHR43280:SF29">
    <property type="entry name" value="ARAC-FAMILY TRANSCRIPTIONAL REGULATOR"/>
    <property type="match status" value="1"/>
</dbReference>
<dbReference type="PROSITE" id="PS01124">
    <property type="entry name" value="HTH_ARAC_FAMILY_2"/>
    <property type="match status" value="1"/>
</dbReference>
<protein>
    <recommendedName>
        <fullName evidence="5">HTH araC/xylS-type domain-containing protein</fullName>
    </recommendedName>
</protein>
<feature type="region of interest" description="Disordered" evidence="4">
    <location>
        <begin position="84"/>
        <end position="119"/>
    </location>
</feature>
<reference evidence="6" key="2">
    <citation type="submission" date="2020-09" db="EMBL/GenBank/DDBJ databases">
        <authorList>
            <person name="Sun Q."/>
            <person name="Kim S."/>
        </authorList>
    </citation>
    <scope>NUCLEOTIDE SEQUENCE</scope>
    <source>
        <strain evidence="6">KCTC 42590</strain>
    </source>
</reference>
<accession>A0A919E7R4</accession>
<dbReference type="Pfam" id="PF12833">
    <property type="entry name" value="HTH_18"/>
    <property type="match status" value="1"/>
</dbReference>
<sequence>MQEEHSYRDPDLTLRKLSDILNISTHHISETLRDEIGQNFYDFVNSCRIAEACNLLKTTDMGTIDIAFAVGFNSRSTFSAAFKKHQKTSPSTYRKSDNFGALPNNQEPHQTSQKKIQNL</sequence>
<keyword evidence="3" id="KW-0804">Transcription</keyword>
<comment type="caution">
    <text evidence="6">The sequence shown here is derived from an EMBL/GenBank/DDBJ whole genome shotgun (WGS) entry which is preliminary data.</text>
</comment>
<evidence type="ECO:0000256" key="1">
    <source>
        <dbReference type="ARBA" id="ARBA00023015"/>
    </source>
</evidence>
<dbReference type="SUPFAM" id="SSF46689">
    <property type="entry name" value="Homeodomain-like"/>
    <property type="match status" value="1"/>
</dbReference>
<keyword evidence="7" id="KW-1185">Reference proteome</keyword>
<dbReference type="EMBL" id="BNCI01000002">
    <property type="protein sequence ID" value="GHF22152.1"/>
    <property type="molecule type" value="Genomic_DNA"/>
</dbReference>
<organism evidence="6 7">
    <name type="scientific">Kordiimonas sediminis</name>
    <dbReference type="NCBI Taxonomy" id="1735581"/>
    <lineage>
        <taxon>Bacteria</taxon>
        <taxon>Pseudomonadati</taxon>
        <taxon>Pseudomonadota</taxon>
        <taxon>Alphaproteobacteria</taxon>
        <taxon>Kordiimonadales</taxon>
        <taxon>Kordiimonadaceae</taxon>
        <taxon>Kordiimonas</taxon>
    </lineage>
</organism>
<dbReference type="GO" id="GO:0003700">
    <property type="term" value="F:DNA-binding transcription factor activity"/>
    <property type="evidence" value="ECO:0007669"/>
    <property type="project" value="InterPro"/>
</dbReference>
<name>A0A919E7R4_9PROT</name>
<evidence type="ECO:0000313" key="6">
    <source>
        <dbReference type="EMBL" id="GHF22152.1"/>
    </source>
</evidence>
<dbReference type="GO" id="GO:0043565">
    <property type="term" value="F:sequence-specific DNA binding"/>
    <property type="evidence" value="ECO:0007669"/>
    <property type="project" value="InterPro"/>
</dbReference>
<dbReference type="SMART" id="SM00342">
    <property type="entry name" value="HTH_ARAC"/>
    <property type="match status" value="1"/>
</dbReference>
<dbReference type="Proteomes" id="UP000630923">
    <property type="component" value="Unassembled WGS sequence"/>
</dbReference>
<evidence type="ECO:0000256" key="2">
    <source>
        <dbReference type="ARBA" id="ARBA00023125"/>
    </source>
</evidence>
<feature type="domain" description="HTH araC/xylS-type" evidence="5">
    <location>
        <begin position="1"/>
        <end position="96"/>
    </location>
</feature>
<dbReference type="PANTHER" id="PTHR43280">
    <property type="entry name" value="ARAC-FAMILY TRANSCRIPTIONAL REGULATOR"/>
    <property type="match status" value="1"/>
</dbReference>
<evidence type="ECO:0000256" key="4">
    <source>
        <dbReference type="SAM" id="MobiDB-lite"/>
    </source>
</evidence>
<dbReference type="AlphaFoldDB" id="A0A919E7R4"/>
<proteinExistence type="predicted"/>
<evidence type="ECO:0000313" key="7">
    <source>
        <dbReference type="Proteomes" id="UP000630923"/>
    </source>
</evidence>
<reference evidence="6" key="1">
    <citation type="journal article" date="2014" name="Int. J. Syst. Evol. Microbiol.">
        <title>Complete genome sequence of Corynebacterium casei LMG S-19264T (=DSM 44701T), isolated from a smear-ripened cheese.</title>
        <authorList>
            <consortium name="US DOE Joint Genome Institute (JGI-PGF)"/>
            <person name="Walter F."/>
            <person name="Albersmeier A."/>
            <person name="Kalinowski J."/>
            <person name="Ruckert C."/>
        </authorList>
    </citation>
    <scope>NUCLEOTIDE SEQUENCE</scope>
    <source>
        <strain evidence="6">KCTC 42590</strain>
    </source>
</reference>
<gene>
    <name evidence="6" type="ORF">GCM10017044_15330</name>
</gene>
<evidence type="ECO:0000259" key="5">
    <source>
        <dbReference type="PROSITE" id="PS01124"/>
    </source>
</evidence>
<evidence type="ECO:0000256" key="3">
    <source>
        <dbReference type="ARBA" id="ARBA00023163"/>
    </source>
</evidence>
<keyword evidence="1" id="KW-0805">Transcription regulation</keyword>
<dbReference type="InterPro" id="IPR009057">
    <property type="entry name" value="Homeodomain-like_sf"/>
</dbReference>
<dbReference type="PRINTS" id="PR00032">
    <property type="entry name" value="HTHARAC"/>
</dbReference>
<dbReference type="InterPro" id="IPR020449">
    <property type="entry name" value="Tscrpt_reg_AraC-type_HTH"/>
</dbReference>
<feature type="compositionally biased region" description="Polar residues" evidence="4">
    <location>
        <begin position="103"/>
        <end position="119"/>
    </location>
</feature>
<keyword evidence="2" id="KW-0238">DNA-binding</keyword>